<evidence type="ECO:0000313" key="4">
    <source>
        <dbReference type="Proteomes" id="UP000799776"/>
    </source>
</evidence>
<evidence type="ECO:0000256" key="1">
    <source>
        <dbReference type="SAM" id="MobiDB-lite"/>
    </source>
</evidence>
<dbReference type="GO" id="GO:0003700">
    <property type="term" value="F:DNA-binding transcription factor activity"/>
    <property type="evidence" value="ECO:0007669"/>
    <property type="project" value="InterPro"/>
</dbReference>
<dbReference type="PROSITE" id="PS00036">
    <property type="entry name" value="BZIP_BASIC"/>
    <property type="match status" value="1"/>
</dbReference>
<dbReference type="InterPro" id="IPR046347">
    <property type="entry name" value="bZIP_sf"/>
</dbReference>
<feature type="domain" description="BZIP" evidence="2">
    <location>
        <begin position="45"/>
        <end position="60"/>
    </location>
</feature>
<gene>
    <name evidence="3" type="ORF">K490DRAFT_38886</name>
</gene>
<dbReference type="CDD" id="cd14688">
    <property type="entry name" value="bZIP_YAP"/>
    <property type="match status" value="1"/>
</dbReference>
<sequence>MHRHAGYAYTQAAPPAHRYSGTSSAFSPSANPNEDWTKISDLAERRRIQNRIAQRNYRKKLKKRLEDLERRAASNSASPEQQPAELDRSHMQPRDEQPAAIESIEQPDYPRRTPELPHTQYMHAQDDRSLFSQQHFRQLSTSPPPFSYSTYPAPDAANYAPYSQHGQYGAIATTSTDMPVFAPYLPPLTSAYPGTLPSMVHPVKPEYYGEEEISPFSMSYASMAGIDIPVSHSYQGSSAHSCSSFAPATPASMPNTPPHLQVSY</sequence>
<dbReference type="InterPro" id="IPR004827">
    <property type="entry name" value="bZIP"/>
</dbReference>
<organism evidence="3 4">
    <name type="scientific">Saccharata proteae CBS 121410</name>
    <dbReference type="NCBI Taxonomy" id="1314787"/>
    <lineage>
        <taxon>Eukaryota</taxon>
        <taxon>Fungi</taxon>
        <taxon>Dikarya</taxon>
        <taxon>Ascomycota</taxon>
        <taxon>Pezizomycotina</taxon>
        <taxon>Dothideomycetes</taxon>
        <taxon>Dothideomycetes incertae sedis</taxon>
        <taxon>Botryosphaeriales</taxon>
        <taxon>Saccharataceae</taxon>
        <taxon>Saccharata</taxon>
    </lineage>
</organism>
<proteinExistence type="predicted"/>
<feature type="region of interest" description="Disordered" evidence="1">
    <location>
        <begin position="1"/>
        <end position="37"/>
    </location>
</feature>
<feature type="compositionally biased region" description="Basic and acidic residues" evidence="1">
    <location>
        <begin position="85"/>
        <end position="97"/>
    </location>
</feature>
<dbReference type="InterPro" id="IPR052635">
    <property type="entry name" value="Sec_Metab_Biosynth_Reg"/>
</dbReference>
<dbReference type="OrthoDB" id="194358at2759"/>
<dbReference type="Gene3D" id="1.20.5.170">
    <property type="match status" value="1"/>
</dbReference>
<feature type="compositionally biased region" description="Polar residues" evidence="1">
    <location>
        <begin position="20"/>
        <end position="34"/>
    </location>
</feature>
<dbReference type="SUPFAM" id="SSF57959">
    <property type="entry name" value="Leucine zipper domain"/>
    <property type="match status" value="1"/>
</dbReference>
<name>A0A6A5YBI8_9PEZI</name>
<evidence type="ECO:0000313" key="3">
    <source>
        <dbReference type="EMBL" id="KAF2088999.1"/>
    </source>
</evidence>
<dbReference type="AlphaFoldDB" id="A0A6A5YBI8"/>
<keyword evidence="4" id="KW-1185">Reference proteome</keyword>
<protein>
    <recommendedName>
        <fullName evidence="2">BZIP domain-containing protein</fullName>
    </recommendedName>
</protein>
<dbReference type="Proteomes" id="UP000799776">
    <property type="component" value="Unassembled WGS sequence"/>
</dbReference>
<dbReference type="PANTHER" id="PTHR39607">
    <property type="entry name" value="XANTHOCILLIN BIOSYNTHESIS CLUSTER TRANSCRIPTION FACTOR XANC-RELATED"/>
    <property type="match status" value="1"/>
</dbReference>
<dbReference type="PANTHER" id="PTHR39607:SF1">
    <property type="entry name" value="B-ZIP TRANSCRIPTION FACTOR (EUROFUNG)"/>
    <property type="match status" value="1"/>
</dbReference>
<dbReference type="EMBL" id="ML978715">
    <property type="protein sequence ID" value="KAF2088999.1"/>
    <property type="molecule type" value="Genomic_DNA"/>
</dbReference>
<feature type="region of interest" description="Disordered" evidence="1">
    <location>
        <begin position="50"/>
        <end position="116"/>
    </location>
</feature>
<reference evidence="3" key="1">
    <citation type="journal article" date="2020" name="Stud. Mycol.">
        <title>101 Dothideomycetes genomes: a test case for predicting lifestyles and emergence of pathogens.</title>
        <authorList>
            <person name="Haridas S."/>
            <person name="Albert R."/>
            <person name="Binder M."/>
            <person name="Bloem J."/>
            <person name="Labutti K."/>
            <person name="Salamov A."/>
            <person name="Andreopoulos B."/>
            <person name="Baker S."/>
            <person name="Barry K."/>
            <person name="Bills G."/>
            <person name="Bluhm B."/>
            <person name="Cannon C."/>
            <person name="Castanera R."/>
            <person name="Culley D."/>
            <person name="Daum C."/>
            <person name="Ezra D."/>
            <person name="Gonzalez J."/>
            <person name="Henrissat B."/>
            <person name="Kuo A."/>
            <person name="Liang C."/>
            <person name="Lipzen A."/>
            <person name="Lutzoni F."/>
            <person name="Magnuson J."/>
            <person name="Mondo S."/>
            <person name="Nolan M."/>
            <person name="Ohm R."/>
            <person name="Pangilinan J."/>
            <person name="Park H.-J."/>
            <person name="Ramirez L."/>
            <person name="Alfaro M."/>
            <person name="Sun H."/>
            <person name="Tritt A."/>
            <person name="Yoshinaga Y."/>
            <person name="Zwiers L.-H."/>
            <person name="Turgeon B."/>
            <person name="Goodwin S."/>
            <person name="Spatafora J."/>
            <person name="Crous P."/>
            <person name="Grigoriev I."/>
        </authorList>
    </citation>
    <scope>NUCLEOTIDE SEQUENCE</scope>
    <source>
        <strain evidence="3">CBS 121410</strain>
    </source>
</reference>
<evidence type="ECO:0000259" key="2">
    <source>
        <dbReference type="PROSITE" id="PS00036"/>
    </source>
</evidence>
<accession>A0A6A5YBI8</accession>